<evidence type="ECO:0000259" key="1">
    <source>
        <dbReference type="Pfam" id="PF25325"/>
    </source>
</evidence>
<evidence type="ECO:0000313" key="3">
    <source>
        <dbReference type="Proteomes" id="UP000276133"/>
    </source>
</evidence>
<protein>
    <submittedName>
        <fullName evidence="2">EF-hand domain-containing family member B</fullName>
    </submittedName>
</protein>
<dbReference type="EMBL" id="REGN01000774">
    <property type="protein sequence ID" value="RNA39195.1"/>
    <property type="molecule type" value="Genomic_DNA"/>
</dbReference>
<dbReference type="Proteomes" id="UP000276133">
    <property type="component" value="Unassembled WGS sequence"/>
</dbReference>
<organism evidence="2 3">
    <name type="scientific">Brachionus plicatilis</name>
    <name type="common">Marine rotifer</name>
    <name type="synonym">Brachionus muelleri</name>
    <dbReference type="NCBI Taxonomy" id="10195"/>
    <lineage>
        <taxon>Eukaryota</taxon>
        <taxon>Metazoa</taxon>
        <taxon>Spiralia</taxon>
        <taxon>Gnathifera</taxon>
        <taxon>Rotifera</taxon>
        <taxon>Eurotatoria</taxon>
        <taxon>Monogononta</taxon>
        <taxon>Pseudotrocha</taxon>
        <taxon>Ploima</taxon>
        <taxon>Brachionidae</taxon>
        <taxon>Brachionus</taxon>
    </lineage>
</organism>
<dbReference type="Pfam" id="PF25325">
    <property type="entry name" value="EF-hand_EFHB_C"/>
    <property type="match status" value="1"/>
</dbReference>
<dbReference type="OrthoDB" id="2096280at2759"/>
<dbReference type="InterPro" id="IPR057428">
    <property type="entry name" value="EFHB_EF-hand_C"/>
</dbReference>
<proteinExistence type="predicted"/>
<name>A0A3M7SU01_BRAPC</name>
<evidence type="ECO:0000313" key="2">
    <source>
        <dbReference type="EMBL" id="RNA39195.1"/>
    </source>
</evidence>
<keyword evidence="3" id="KW-1185">Reference proteome</keyword>
<reference evidence="2 3" key="1">
    <citation type="journal article" date="2018" name="Sci. Rep.">
        <title>Genomic signatures of local adaptation to the degree of environmental predictability in rotifers.</title>
        <authorList>
            <person name="Franch-Gras L."/>
            <person name="Hahn C."/>
            <person name="Garcia-Roger E.M."/>
            <person name="Carmona M.J."/>
            <person name="Serra M."/>
            <person name="Gomez A."/>
        </authorList>
    </citation>
    <scope>NUCLEOTIDE SEQUENCE [LARGE SCALE GENOMIC DNA]</scope>
    <source>
        <strain evidence="2">HYR1</strain>
    </source>
</reference>
<comment type="caution">
    <text evidence="2">The sequence shown here is derived from an EMBL/GenBank/DDBJ whole genome shotgun (WGS) entry which is preliminary data.</text>
</comment>
<accession>A0A3M7SU01</accession>
<dbReference type="AlphaFoldDB" id="A0A3M7SU01"/>
<feature type="non-terminal residue" evidence="2">
    <location>
        <position position="1"/>
    </location>
</feature>
<gene>
    <name evidence="2" type="ORF">BpHYR1_009512</name>
</gene>
<sequence length="272" mass="31463">NNIKKLEAIQNIEVRSILKLKYDTPYNIVHHESFNKLKLLTVSNRIFELSERYVGTGLSHSIPLVVRLVKEYKEGFESRYIEYLTPLCETSENEIKDNEGRFLLKEKDLIPKNNIAVNELVPRTLTKQIDGRATSWETTYDVIKKAPFRPEPLKKRVYGVPTIRNDIPAPEFKKIQDRTNYGTDGTAWSLLSPSVFSHHGVYEKDVLQPRPKETIRQIMSNIGYNLSEEQFESTWNMAKNLNPYGQVSIEEFRWALNDNGSSFIKIQPASVN</sequence>
<feature type="domain" description="EFHB C-terminal EF-hand" evidence="1">
    <location>
        <begin position="189"/>
        <end position="260"/>
    </location>
</feature>